<protein>
    <submittedName>
        <fullName evidence="2">Uncharacterized protein</fullName>
    </submittedName>
</protein>
<comment type="caution">
    <text evidence="2">The sequence shown here is derived from an EMBL/GenBank/DDBJ whole genome shotgun (WGS) entry which is preliminary data.</text>
</comment>
<organism evidence="2 3">
    <name type="scientific">Trichostrongylus colubriformis</name>
    <name type="common">Black scour worm</name>
    <dbReference type="NCBI Taxonomy" id="6319"/>
    <lineage>
        <taxon>Eukaryota</taxon>
        <taxon>Metazoa</taxon>
        <taxon>Ecdysozoa</taxon>
        <taxon>Nematoda</taxon>
        <taxon>Chromadorea</taxon>
        <taxon>Rhabditida</taxon>
        <taxon>Rhabditina</taxon>
        <taxon>Rhabditomorpha</taxon>
        <taxon>Strongyloidea</taxon>
        <taxon>Trichostrongylidae</taxon>
        <taxon>Trichostrongylus</taxon>
    </lineage>
</organism>
<dbReference type="AlphaFoldDB" id="A0AAN8IPP3"/>
<evidence type="ECO:0000256" key="1">
    <source>
        <dbReference type="SAM" id="SignalP"/>
    </source>
</evidence>
<dbReference type="Proteomes" id="UP001331761">
    <property type="component" value="Unassembled WGS sequence"/>
</dbReference>
<accession>A0AAN8IPP3</accession>
<feature type="non-terminal residue" evidence="2">
    <location>
        <position position="61"/>
    </location>
</feature>
<name>A0AAN8IPP3_TRICO</name>
<reference evidence="2 3" key="1">
    <citation type="submission" date="2019-10" db="EMBL/GenBank/DDBJ databases">
        <title>Assembly and Annotation for the nematode Trichostrongylus colubriformis.</title>
        <authorList>
            <person name="Martin J."/>
        </authorList>
    </citation>
    <scope>NUCLEOTIDE SEQUENCE [LARGE SCALE GENOMIC DNA]</scope>
    <source>
        <strain evidence="2">G859</strain>
        <tissue evidence="2">Whole worm</tissue>
    </source>
</reference>
<sequence>MNGFLVYIATLHAALFVAYSQSADSSLQVSYKFQFGKPCSSSYQCWRTEPILDDGLPISIL</sequence>
<evidence type="ECO:0000313" key="2">
    <source>
        <dbReference type="EMBL" id="KAK5978738.1"/>
    </source>
</evidence>
<keyword evidence="3" id="KW-1185">Reference proteome</keyword>
<proteinExistence type="predicted"/>
<feature type="signal peptide" evidence="1">
    <location>
        <begin position="1"/>
        <end position="20"/>
    </location>
</feature>
<feature type="chain" id="PRO_5042848007" evidence="1">
    <location>
        <begin position="21"/>
        <end position="61"/>
    </location>
</feature>
<evidence type="ECO:0000313" key="3">
    <source>
        <dbReference type="Proteomes" id="UP001331761"/>
    </source>
</evidence>
<gene>
    <name evidence="2" type="ORF">GCK32_022147</name>
</gene>
<dbReference type="EMBL" id="WIXE01009065">
    <property type="protein sequence ID" value="KAK5978738.1"/>
    <property type="molecule type" value="Genomic_DNA"/>
</dbReference>
<keyword evidence="1" id="KW-0732">Signal</keyword>